<evidence type="ECO:0000313" key="22">
    <source>
        <dbReference type="Proteomes" id="UP000294739"/>
    </source>
</evidence>
<evidence type="ECO:0000256" key="4">
    <source>
        <dbReference type="ARBA" id="ARBA00022448"/>
    </source>
</evidence>
<dbReference type="InterPro" id="IPR036909">
    <property type="entry name" value="Cyt_c-like_dom_sf"/>
</dbReference>
<comment type="catalytic activity">
    <reaction evidence="16">
        <text>a quinol + 2 Fe(III)-[cytochrome c](out) = a quinone + 2 Fe(II)-[cytochrome c](out) + 2 H(+)(out)</text>
        <dbReference type="Rhea" id="RHEA:11484"/>
        <dbReference type="Rhea" id="RHEA-COMP:10350"/>
        <dbReference type="Rhea" id="RHEA-COMP:14399"/>
        <dbReference type="ChEBI" id="CHEBI:15378"/>
        <dbReference type="ChEBI" id="CHEBI:24646"/>
        <dbReference type="ChEBI" id="CHEBI:29033"/>
        <dbReference type="ChEBI" id="CHEBI:29034"/>
        <dbReference type="ChEBI" id="CHEBI:132124"/>
        <dbReference type="EC" id="7.1.1.8"/>
    </reaction>
</comment>
<comment type="PTM">
    <text evidence="17">Binds 2 heme c groups covalently per subunit.</text>
</comment>
<dbReference type="Proteomes" id="UP000294739">
    <property type="component" value="Unassembled WGS sequence"/>
</dbReference>
<name>A0A4R5DRB1_9ACTN</name>
<dbReference type="InterPro" id="IPR009152">
    <property type="entry name" value="bc1_cytC-su"/>
</dbReference>
<evidence type="ECO:0000256" key="8">
    <source>
        <dbReference type="ARBA" id="ARBA00022692"/>
    </source>
</evidence>
<dbReference type="OrthoDB" id="9811281at2"/>
<evidence type="ECO:0000256" key="9">
    <source>
        <dbReference type="ARBA" id="ARBA00022723"/>
    </source>
</evidence>
<dbReference type="PROSITE" id="PS51007">
    <property type="entry name" value="CYTC"/>
    <property type="match status" value="2"/>
</dbReference>
<keyword evidence="7" id="KW-0679">Respiratory chain</keyword>
<feature type="binding site" description="axial binding residue" evidence="18">
    <location>
        <position position="143"/>
    </location>
    <ligand>
        <name>heme c</name>
        <dbReference type="ChEBI" id="CHEBI:61717"/>
        <label>2</label>
    </ligand>
    <ligandPart>
        <name>Fe</name>
        <dbReference type="ChEBI" id="CHEBI:18248"/>
    </ligandPart>
</feature>
<evidence type="ECO:0000313" key="21">
    <source>
        <dbReference type="EMBL" id="TDE13585.1"/>
    </source>
</evidence>
<evidence type="ECO:0000256" key="15">
    <source>
        <dbReference type="ARBA" id="ARBA00023136"/>
    </source>
</evidence>
<dbReference type="EMBL" id="SMKZ01000005">
    <property type="protein sequence ID" value="TDE13585.1"/>
    <property type="molecule type" value="Genomic_DNA"/>
</dbReference>
<dbReference type="FunCoup" id="A0A4R5DRB1">
    <property type="interactions" value="49"/>
</dbReference>
<gene>
    <name evidence="21" type="ORF">E1269_05235</name>
</gene>
<feature type="binding site" description="covalent" evidence="17">
    <location>
        <position position="38"/>
    </location>
    <ligand>
        <name>heme c</name>
        <dbReference type="ChEBI" id="CHEBI:61717"/>
        <label>1</label>
    </ligand>
</feature>
<dbReference type="GO" id="GO:0005506">
    <property type="term" value="F:iron ion binding"/>
    <property type="evidence" value="ECO:0007669"/>
    <property type="project" value="InterPro"/>
</dbReference>
<dbReference type="PIRSF" id="PIRSF000007">
    <property type="entry name" value="Ubiq_cycred_cyc"/>
    <property type="match status" value="1"/>
</dbReference>
<dbReference type="EC" id="7.1.1.8" evidence="2"/>
<reference evidence="21 22" key="1">
    <citation type="submission" date="2019-03" db="EMBL/GenBank/DDBJ databases">
        <title>Draft genome sequences of novel Actinobacteria.</title>
        <authorList>
            <person name="Sahin N."/>
            <person name="Ay H."/>
            <person name="Saygin H."/>
        </authorList>
    </citation>
    <scope>NUCLEOTIDE SEQUENCE [LARGE SCALE GENOMIC DNA]</scope>
    <source>
        <strain evidence="21 22">5K138</strain>
    </source>
</reference>
<evidence type="ECO:0000256" key="17">
    <source>
        <dbReference type="PIRSR" id="PIRSR000007-50"/>
    </source>
</evidence>
<dbReference type="GO" id="GO:0008121">
    <property type="term" value="F:quinol-cytochrome-c reductase activity"/>
    <property type="evidence" value="ECO:0007669"/>
    <property type="project" value="UniProtKB-EC"/>
</dbReference>
<dbReference type="PANTHER" id="PTHR33751">
    <property type="entry name" value="CBB3-TYPE CYTOCHROME C OXIDASE SUBUNIT FIXP"/>
    <property type="match status" value="1"/>
</dbReference>
<dbReference type="Pfam" id="PF13442">
    <property type="entry name" value="Cytochrome_CBB3"/>
    <property type="match status" value="1"/>
</dbReference>
<evidence type="ECO:0000256" key="3">
    <source>
        <dbReference type="ARBA" id="ARBA00017819"/>
    </source>
</evidence>
<keyword evidence="4" id="KW-0813">Transport</keyword>
<keyword evidence="8 19" id="KW-0812">Transmembrane</keyword>
<evidence type="ECO:0000256" key="12">
    <source>
        <dbReference type="ARBA" id="ARBA00022982"/>
    </source>
</evidence>
<feature type="transmembrane region" description="Helical" evidence="19">
    <location>
        <begin position="224"/>
        <end position="243"/>
    </location>
</feature>
<evidence type="ECO:0000256" key="5">
    <source>
        <dbReference type="ARBA" id="ARBA00022475"/>
    </source>
</evidence>
<keyword evidence="5" id="KW-1003">Cell membrane</keyword>
<keyword evidence="11" id="KW-1278">Translocase</keyword>
<feature type="binding site" description="covalent" evidence="17">
    <location>
        <position position="142"/>
    </location>
    <ligand>
        <name>heme c</name>
        <dbReference type="ChEBI" id="CHEBI:61717"/>
        <label>2</label>
    </ligand>
</feature>
<comment type="subcellular location">
    <subcellularLocation>
        <location evidence="1">Cell membrane</location>
        <topology evidence="1">Multi-pass membrane protein</topology>
    </subcellularLocation>
</comment>
<keyword evidence="9 18" id="KW-0479">Metal-binding</keyword>
<dbReference type="Pfam" id="PF00034">
    <property type="entry name" value="Cytochrom_C"/>
    <property type="match status" value="1"/>
</dbReference>
<protein>
    <recommendedName>
        <fullName evidence="3">Cytochrome bc1 complex cytochrome c subunit</fullName>
        <ecNumber evidence="2">7.1.1.8</ecNumber>
    </recommendedName>
</protein>
<comment type="caution">
    <text evidence="21">The sequence shown here is derived from an EMBL/GenBank/DDBJ whole genome shotgun (WGS) entry which is preliminary data.</text>
</comment>
<evidence type="ECO:0000256" key="13">
    <source>
        <dbReference type="ARBA" id="ARBA00022989"/>
    </source>
</evidence>
<dbReference type="InterPro" id="IPR009056">
    <property type="entry name" value="Cyt_c-like_dom"/>
</dbReference>
<keyword evidence="13 19" id="KW-1133">Transmembrane helix</keyword>
<dbReference type="AlphaFoldDB" id="A0A4R5DRB1"/>
<dbReference type="InParanoid" id="A0A4R5DRB1"/>
<proteinExistence type="predicted"/>
<keyword evidence="10" id="KW-0677">Repeat</keyword>
<dbReference type="PANTHER" id="PTHR33751:SF13">
    <property type="entry name" value="CYTOCHROME BC1 COMPLEX CYTOCHROME C SUBUNIT"/>
    <property type="match status" value="1"/>
</dbReference>
<keyword evidence="15 19" id="KW-0472">Membrane</keyword>
<dbReference type="Gene3D" id="1.10.760.10">
    <property type="entry name" value="Cytochrome c-like domain"/>
    <property type="match status" value="2"/>
</dbReference>
<evidence type="ECO:0000256" key="2">
    <source>
        <dbReference type="ARBA" id="ARBA00012951"/>
    </source>
</evidence>
<keyword evidence="12" id="KW-0249">Electron transport</keyword>
<evidence type="ECO:0000256" key="6">
    <source>
        <dbReference type="ARBA" id="ARBA00022617"/>
    </source>
</evidence>
<keyword evidence="6 17" id="KW-0349">Heme</keyword>
<evidence type="ECO:0000256" key="11">
    <source>
        <dbReference type="ARBA" id="ARBA00022967"/>
    </source>
</evidence>
<organism evidence="21 22">
    <name type="scientific">Jiangella asiatica</name>
    <dbReference type="NCBI Taxonomy" id="2530372"/>
    <lineage>
        <taxon>Bacteria</taxon>
        <taxon>Bacillati</taxon>
        <taxon>Actinomycetota</taxon>
        <taxon>Actinomycetes</taxon>
        <taxon>Jiangellales</taxon>
        <taxon>Jiangellaceae</taxon>
        <taxon>Jiangella</taxon>
    </lineage>
</organism>
<feature type="binding site" description="covalent" evidence="17">
    <location>
        <position position="139"/>
    </location>
    <ligand>
        <name>heme c</name>
        <dbReference type="ChEBI" id="CHEBI:61717"/>
        <label>2</label>
    </ligand>
</feature>
<dbReference type="GO" id="GO:0020037">
    <property type="term" value="F:heme binding"/>
    <property type="evidence" value="ECO:0007669"/>
    <property type="project" value="InterPro"/>
</dbReference>
<keyword evidence="14 18" id="KW-0408">Iron</keyword>
<evidence type="ECO:0000256" key="7">
    <source>
        <dbReference type="ARBA" id="ARBA00022660"/>
    </source>
</evidence>
<dbReference type="GO" id="GO:0005886">
    <property type="term" value="C:plasma membrane"/>
    <property type="evidence" value="ECO:0007669"/>
    <property type="project" value="UniProtKB-SubCell"/>
</dbReference>
<dbReference type="SUPFAM" id="SSF46626">
    <property type="entry name" value="Cytochrome c"/>
    <property type="match status" value="2"/>
</dbReference>
<keyword evidence="22" id="KW-1185">Reference proteome</keyword>
<evidence type="ECO:0000256" key="19">
    <source>
        <dbReference type="SAM" id="Phobius"/>
    </source>
</evidence>
<evidence type="ECO:0000256" key="10">
    <source>
        <dbReference type="ARBA" id="ARBA00022737"/>
    </source>
</evidence>
<feature type="binding site" description="covalent" evidence="17">
    <location>
        <position position="41"/>
    </location>
    <ligand>
        <name>heme c</name>
        <dbReference type="ChEBI" id="CHEBI:61717"/>
        <label>1</label>
    </ligand>
</feature>
<evidence type="ECO:0000256" key="18">
    <source>
        <dbReference type="PIRSR" id="PIRSR000007-51"/>
    </source>
</evidence>
<evidence type="ECO:0000259" key="20">
    <source>
        <dbReference type="PROSITE" id="PS51007"/>
    </source>
</evidence>
<feature type="domain" description="Cytochrome c" evidence="20">
    <location>
        <begin position="25"/>
        <end position="110"/>
    </location>
</feature>
<sequence>MFTCGGAYAALAPSTSQNVQAASSTQIDEGRQLFAVGCASCHGLNGEGQINDDGEVLGPSLIGVGAASVDFQVGTGRMPLAAPSAQAERKPPAYDQDQIDALAAFVASLAPGPDIPDAEYLDTSAGDVARGGELFRTNCSQCHNTTGQGGALTNGQFAPALTGVEPRHIYEAMLTGPQAMPVFTDETITPEEKRDIIAFLESVQDEPDPGGLGIGRAGPVAEGLWAWLVGIGLLIGMATWIVTRSSKA</sequence>
<evidence type="ECO:0000256" key="14">
    <source>
        <dbReference type="ARBA" id="ARBA00023004"/>
    </source>
</evidence>
<dbReference type="InterPro" id="IPR050597">
    <property type="entry name" value="Cytochrome_c_Oxidase_Subunit"/>
</dbReference>
<accession>A0A4R5DRB1</accession>
<feature type="domain" description="Cytochrome c" evidence="20">
    <location>
        <begin position="126"/>
        <end position="204"/>
    </location>
</feature>
<evidence type="ECO:0000256" key="1">
    <source>
        <dbReference type="ARBA" id="ARBA00004651"/>
    </source>
</evidence>
<evidence type="ECO:0000256" key="16">
    <source>
        <dbReference type="ARBA" id="ARBA00029351"/>
    </source>
</evidence>
<feature type="binding site" description="axial binding residue" evidence="18">
    <location>
        <position position="42"/>
    </location>
    <ligand>
        <name>heme c</name>
        <dbReference type="ChEBI" id="CHEBI:61717"/>
        <label>1</label>
    </ligand>
    <ligandPart>
        <name>Fe</name>
        <dbReference type="ChEBI" id="CHEBI:18248"/>
    </ligandPart>
</feature>